<evidence type="ECO:0000313" key="1">
    <source>
        <dbReference type="EMBL" id="CEM20136.1"/>
    </source>
</evidence>
<organism evidence="1">
    <name type="scientific">Chromera velia CCMP2878</name>
    <dbReference type="NCBI Taxonomy" id="1169474"/>
    <lineage>
        <taxon>Eukaryota</taxon>
        <taxon>Sar</taxon>
        <taxon>Alveolata</taxon>
        <taxon>Colpodellida</taxon>
        <taxon>Chromeraceae</taxon>
        <taxon>Chromera</taxon>
    </lineage>
</organism>
<accession>A0A0G4FY90</accession>
<dbReference type="VEuPathDB" id="CryptoDB:Cvel_3875"/>
<dbReference type="AlphaFoldDB" id="A0A0G4FY90"/>
<sequence length="76" mass="8602">MFPDCSSRTEEGHGVLWDRRDPRMVVREVHLLALVVEKDDGCGCQSDGQGHRVALHRMRREVAHRGRREGVLGIAV</sequence>
<gene>
    <name evidence="1" type="ORF">Cvel_3875</name>
</gene>
<dbReference type="EMBL" id="CDMZ01000717">
    <property type="protein sequence ID" value="CEM20136.1"/>
    <property type="molecule type" value="Genomic_DNA"/>
</dbReference>
<proteinExistence type="predicted"/>
<name>A0A0G4FY90_9ALVE</name>
<reference evidence="1" key="1">
    <citation type="submission" date="2014-11" db="EMBL/GenBank/DDBJ databases">
        <authorList>
            <person name="Otto D Thomas"/>
            <person name="Naeem Raeece"/>
        </authorList>
    </citation>
    <scope>NUCLEOTIDE SEQUENCE</scope>
</reference>
<protein>
    <submittedName>
        <fullName evidence="1">Uncharacterized protein</fullName>
    </submittedName>
</protein>